<feature type="compositionally biased region" description="Low complexity" evidence="1">
    <location>
        <begin position="482"/>
        <end position="507"/>
    </location>
</feature>
<organism evidence="3 4">
    <name type="scientific">Schistosoma margrebowiei</name>
    <dbReference type="NCBI Taxonomy" id="48269"/>
    <lineage>
        <taxon>Eukaryota</taxon>
        <taxon>Metazoa</taxon>
        <taxon>Spiralia</taxon>
        <taxon>Lophotrochozoa</taxon>
        <taxon>Platyhelminthes</taxon>
        <taxon>Trematoda</taxon>
        <taxon>Digenea</taxon>
        <taxon>Strigeidida</taxon>
        <taxon>Schistosomatoidea</taxon>
        <taxon>Schistosomatidae</taxon>
        <taxon>Schistosoma</taxon>
    </lineage>
</organism>
<feature type="compositionally biased region" description="Low complexity" evidence="1">
    <location>
        <begin position="216"/>
        <end position="233"/>
    </location>
</feature>
<feature type="compositionally biased region" description="Polar residues" evidence="1">
    <location>
        <begin position="79"/>
        <end position="91"/>
    </location>
</feature>
<proteinExistence type="predicted"/>
<evidence type="ECO:0000313" key="4">
    <source>
        <dbReference type="Proteomes" id="UP000277204"/>
    </source>
</evidence>
<evidence type="ECO:0000256" key="1">
    <source>
        <dbReference type="SAM" id="MobiDB-lite"/>
    </source>
</evidence>
<reference evidence="3 4" key="1">
    <citation type="submission" date="2018-11" db="EMBL/GenBank/DDBJ databases">
        <authorList>
            <consortium name="Pathogen Informatics"/>
        </authorList>
    </citation>
    <scope>NUCLEOTIDE SEQUENCE [LARGE SCALE GENOMIC DNA]</scope>
    <source>
        <strain evidence="3 4">Zambia</strain>
    </source>
</reference>
<feature type="region of interest" description="Disordered" evidence="1">
    <location>
        <begin position="202"/>
        <end position="293"/>
    </location>
</feature>
<keyword evidence="4" id="KW-1185">Reference proteome</keyword>
<dbReference type="GO" id="GO:0035556">
    <property type="term" value="P:intracellular signal transduction"/>
    <property type="evidence" value="ECO:0007669"/>
    <property type="project" value="InterPro"/>
</dbReference>
<dbReference type="Proteomes" id="UP000277204">
    <property type="component" value="Unassembled WGS sequence"/>
</dbReference>
<dbReference type="AlphaFoldDB" id="A0A3P8DPD7"/>
<dbReference type="EMBL" id="UZAI01020854">
    <property type="protein sequence ID" value="VDP53492.1"/>
    <property type="molecule type" value="Genomic_DNA"/>
</dbReference>
<protein>
    <recommendedName>
        <fullName evidence="2">DEP domain-containing protein</fullName>
    </recommendedName>
</protein>
<feature type="region of interest" description="Disordered" evidence="1">
    <location>
        <begin position="479"/>
        <end position="507"/>
    </location>
</feature>
<accession>A0A3P8DPD7</accession>
<evidence type="ECO:0000313" key="3">
    <source>
        <dbReference type="EMBL" id="VDP53492.1"/>
    </source>
</evidence>
<name>A0A3P8DPD7_9TREM</name>
<feature type="compositionally biased region" description="Polar residues" evidence="1">
    <location>
        <begin position="246"/>
        <end position="271"/>
    </location>
</feature>
<sequence>MHYGYICHTVNKSTFSEQCYYTFGDIATTLSHLNLDEVDSVSEIGANSSSHTGTHPMMPQMYPHVHHVLPDAPGGGSATGLSSVQNQNAPSNPNLGLMSSPIPGEGNSLSQTNAHYPYPPVLYPIPSTAPVSSSGPCNVDANGNDCSFVNPNSSALSGLRNRMSNNSQMGVDSAMYPVNTTTMAPHTRSVIPNQTHVTTMNATSNQKIQQQKVNNSSSSSSSRSSASSTSSSSTGYSGNRRPAGLSANTTTQTLNTNVPQSMITPLDTSASKGLPSLNKGIQRRTDPSSVQSLSVSSHPCFCMPFIRKTLNSSSHANDNNINNACKKLDTQQKQQQEEQQPCQTKNVVHDRHSDLHELDSAKYSLILLSDENVNNNNYKIVDNLSSVAITNSTISTTPTNGNRRNSYSVKSLNQQITNNVIDNDRTTTITTTSECHSNSKEIDHNDSDNNNQLFLLAKHDSIINNDFSTEHLSFMEDKIHESGTSSTSSASRQNGTGASAAGSGSGSAVTTHVLKKFNTNNNGNNNNNSVSNKSEFLDNVQRTQHGMDFTNAFRQTNCNLVKDSNNKPELNQSFNRTMTTGGSNVTTGGIHNNQR</sequence>
<dbReference type="InterPro" id="IPR000591">
    <property type="entry name" value="DEP_dom"/>
</dbReference>
<evidence type="ECO:0000259" key="2">
    <source>
        <dbReference type="PROSITE" id="PS50186"/>
    </source>
</evidence>
<feature type="compositionally biased region" description="Polar residues" evidence="1">
    <location>
        <begin position="202"/>
        <end position="215"/>
    </location>
</feature>
<feature type="domain" description="DEP" evidence="2">
    <location>
        <begin position="1"/>
        <end position="25"/>
    </location>
</feature>
<gene>
    <name evidence="3" type="ORF">SMRZ_LOCUS24985</name>
</gene>
<feature type="region of interest" description="Disordered" evidence="1">
    <location>
        <begin position="70"/>
        <end position="91"/>
    </location>
</feature>
<dbReference type="PROSITE" id="PS50186">
    <property type="entry name" value="DEP"/>
    <property type="match status" value="1"/>
</dbReference>
<feature type="region of interest" description="Disordered" evidence="1">
    <location>
        <begin position="574"/>
        <end position="595"/>
    </location>
</feature>